<dbReference type="Gene3D" id="3.30.160.60">
    <property type="entry name" value="Classic Zinc Finger"/>
    <property type="match status" value="4"/>
</dbReference>
<keyword evidence="2" id="KW-0677">Repeat</keyword>
<evidence type="ECO:0000256" key="4">
    <source>
        <dbReference type="ARBA" id="ARBA00022833"/>
    </source>
</evidence>
<dbReference type="FunFam" id="3.30.160.60:FF:000230">
    <property type="entry name" value="Zinc finger protein 148"/>
    <property type="match status" value="1"/>
</dbReference>
<dbReference type="PROSITE" id="PS00028">
    <property type="entry name" value="ZINC_FINGER_C2H2_1"/>
    <property type="match status" value="4"/>
</dbReference>
<evidence type="ECO:0000256" key="5">
    <source>
        <dbReference type="SAM" id="MobiDB-lite"/>
    </source>
</evidence>
<dbReference type="GO" id="GO:0048729">
    <property type="term" value="P:tissue morphogenesis"/>
    <property type="evidence" value="ECO:0007669"/>
    <property type="project" value="UniProtKB-ARBA"/>
</dbReference>
<evidence type="ECO:0000313" key="7">
    <source>
        <dbReference type="EnsemblMetazoa" id="PPAI010818-PA"/>
    </source>
</evidence>
<feature type="compositionally biased region" description="Low complexity" evidence="5">
    <location>
        <begin position="67"/>
        <end position="81"/>
    </location>
</feature>
<dbReference type="InterPro" id="IPR036236">
    <property type="entry name" value="Znf_C2H2_sf"/>
</dbReference>
<proteinExistence type="predicted"/>
<dbReference type="EnsemblMetazoa" id="PPAI010818-RA">
    <property type="protein sequence ID" value="PPAI010818-PA"/>
    <property type="gene ID" value="PPAI010818"/>
</dbReference>
<feature type="domain" description="C2H2-type" evidence="6">
    <location>
        <begin position="123"/>
        <end position="150"/>
    </location>
</feature>
<name>A0A1B0GQR9_PHLPP</name>
<dbReference type="Pfam" id="PF00096">
    <property type="entry name" value="zf-C2H2"/>
    <property type="match status" value="4"/>
</dbReference>
<feature type="region of interest" description="Disordered" evidence="5">
    <location>
        <begin position="212"/>
        <end position="231"/>
    </location>
</feature>
<dbReference type="SMART" id="SM00355">
    <property type="entry name" value="ZnF_C2H2"/>
    <property type="match status" value="4"/>
</dbReference>
<protein>
    <recommendedName>
        <fullName evidence="6">C2H2-type domain-containing protein</fullName>
    </recommendedName>
</protein>
<keyword evidence="3" id="KW-0863">Zinc-finger</keyword>
<evidence type="ECO:0000313" key="8">
    <source>
        <dbReference type="Proteomes" id="UP000092462"/>
    </source>
</evidence>
<dbReference type="GO" id="GO:0048598">
    <property type="term" value="P:embryonic morphogenesis"/>
    <property type="evidence" value="ECO:0007669"/>
    <property type="project" value="UniProtKB-ARBA"/>
</dbReference>
<dbReference type="EMBL" id="AJVK01019229">
    <property type="status" value="NOT_ANNOTATED_CDS"/>
    <property type="molecule type" value="Genomic_DNA"/>
</dbReference>
<dbReference type="VEuPathDB" id="VectorBase:PPAI010818"/>
<reference evidence="7" key="1">
    <citation type="submission" date="2022-08" db="UniProtKB">
        <authorList>
            <consortium name="EnsemblMetazoa"/>
        </authorList>
    </citation>
    <scope>IDENTIFICATION</scope>
    <source>
        <strain evidence="7">Israel</strain>
    </source>
</reference>
<dbReference type="GO" id="GO:0000978">
    <property type="term" value="F:RNA polymerase II cis-regulatory region sequence-specific DNA binding"/>
    <property type="evidence" value="ECO:0007669"/>
    <property type="project" value="TreeGrafter"/>
</dbReference>
<dbReference type="SUPFAM" id="SSF57667">
    <property type="entry name" value="beta-beta-alpha zinc fingers"/>
    <property type="match status" value="2"/>
</dbReference>
<organism evidence="7 8">
    <name type="scientific">Phlebotomus papatasi</name>
    <name type="common">Sandfly</name>
    <dbReference type="NCBI Taxonomy" id="29031"/>
    <lineage>
        <taxon>Eukaryota</taxon>
        <taxon>Metazoa</taxon>
        <taxon>Ecdysozoa</taxon>
        <taxon>Arthropoda</taxon>
        <taxon>Hexapoda</taxon>
        <taxon>Insecta</taxon>
        <taxon>Pterygota</taxon>
        <taxon>Neoptera</taxon>
        <taxon>Endopterygota</taxon>
        <taxon>Diptera</taxon>
        <taxon>Nematocera</taxon>
        <taxon>Psychodoidea</taxon>
        <taxon>Psychodidae</taxon>
        <taxon>Phlebotomus</taxon>
        <taxon>Phlebotomus</taxon>
    </lineage>
</organism>
<dbReference type="FunFam" id="3.30.160.60:FF:000624">
    <property type="entry name" value="zinc finger protein 697"/>
    <property type="match status" value="1"/>
</dbReference>
<feature type="domain" description="C2H2-type" evidence="6">
    <location>
        <begin position="151"/>
        <end position="180"/>
    </location>
</feature>
<dbReference type="FunFam" id="3.30.160.60:FF:000072">
    <property type="entry name" value="zinc finger protein 143 isoform X1"/>
    <property type="match status" value="1"/>
</dbReference>
<evidence type="ECO:0000256" key="1">
    <source>
        <dbReference type="ARBA" id="ARBA00022723"/>
    </source>
</evidence>
<dbReference type="FunFam" id="3.30.160.60:FF:000100">
    <property type="entry name" value="Zinc finger 45-like"/>
    <property type="match status" value="1"/>
</dbReference>
<feature type="domain" description="C2H2-type" evidence="6">
    <location>
        <begin position="181"/>
        <end position="209"/>
    </location>
</feature>
<dbReference type="InterPro" id="IPR013087">
    <property type="entry name" value="Znf_C2H2_type"/>
</dbReference>
<evidence type="ECO:0000259" key="6">
    <source>
        <dbReference type="PROSITE" id="PS50157"/>
    </source>
</evidence>
<keyword evidence="1" id="KW-0479">Metal-binding</keyword>
<sequence>MDCNGVKGSDFILPPFCVKQEGQFAPISPPDFMFVDHFLGLDPANMSMKLMSLSHGKQENHSGGRGSEATAGAGEATPGGTQVKKEPLEEGGKVYQCPVCMRVFTNSYHLKRHHLIHTGEKPYMCSTCQMKFNRNEHLKRHILTHTNSRPFLCPSPACQKTFTRNEYLKRHKMIHSGERPYQCLFCSHRFSRNDHLKKHLARIHKVSQAPAPLLPHHLPSTRPLSLVTTPP</sequence>
<dbReference type="PANTHER" id="PTHR23235">
    <property type="entry name" value="KRUEPPEL-LIKE TRANSCRIPTION FACTOR"/>
    <property type="match status" value="1"/>
</dbReference>
<dbReference type="Proteomes" id="UP000092462">
    <property type="component" value="Unassembled WGS sequence"/>
</dbReference>
<dbReference type="PANTHER" id="PTHR23235:SF120">
    <property type="entry name" value="KRUPPEL-LIKE FACTOR 15"/>
    <property type="match status" value="1"/>
</dbReference>
<evidence type="ECO:0000256" key="3">
    <source>
        <dbReference type="ARBA" id="ARBA00022771"/>
    </source>
</evidence>
<keyword evidence="4" id="KW-0862">Zinc</keyword>
<evidence type="ECO:0000256" key="2">
    <source>
        <dbReference type="ARBA" id="ARBA00022737"/>
    </source>
</evidence>
<feature type="domain" description="C2H2-type" evidence="6">
    <location>
        <begin position="95"/>
        <end position="122"/>
    </location>
</feature>
<dbReference type="GO" id="GO:0000981">
    <property type="term" value="F:DNA-binding transcription factor activity, RNA polymerase II-specific"/>
    <property type="evidence" value="ECO:0007669"/>
    <property type="project" value="TreeGrafter"/>
</dbReference>
<keyword evidence="8" id="KW-1185">Reference proteome</keyword>
<feature type="compositionally biased region" description="Polar residues" evidence="5">
    <location>
        <begin position="222"/>
        <end position="231"/>
    </location>
</feature>
<feature type="region of interest" description="Disordered" evidence="5">
    <location>
        <begin position="54"/>
        <end position="87"/>
    </location>
</feature>
<dbReference type="AlphaFoldDB" id="A0A1B0GQR9"/>
<dbReference type="PROSITE" id="PS50157">
    <property type="entry name" value="ZINC_FINGER_C2H2_2"/>
    <property type="match status" value="4"/>
</dbReference>
<dbReference type="VEuPathDB" id="VectorBase:PPAPM1_009075"/>
<dbReference type="GO" id="GO:0005634">
    <property type="term" value="C:nucleus"/>
    <property type="evidence" value="ECO:0007669"/>
    <property type="project" value="UniProtKB-ARBA"/>
</dbReference>
<dbReference type="GO" id="GO:0008270">
    <property type="term" value="F:zinc ion binding"/>
    <property type="evidence" value="ECO:0007669"/>
    <property type="project" value="UniProtKB-KW"/>
</dbReference>
<accession>A0A1B0GQR9</accession>